<gene>
    <name evidence="1" type="ORF">KDH_35980</name>
</gene>
<proteinExistence type="predicted"/>
<evidence type="ECO:0008006" key="3">
    <source>
        <dbReference type="Google" id="ProtNLM"/>
    </source>
</evidence>
<name>A0ABQ6FR75_9CHLR</name>
<evidence type="ECO:0000313" key="1">
    <source>
        <dbReference type="EMBL" id="GLV56759.1"/>
    </source>
</evidence>
<protein>
    <recommendedName>
        <fullName evidence="3">BON domain-containing protein</fullName>
    </recommendedName>
</protein>
<organism evidence="1 2">
    <name type="scientific">Dictyobacter halimunensis</name>
    <dbReference type="NCBI Taxonomy" id="3026934"/>
    <lineage>
        <taxon>Bacteria</taxon>
        <taxon>Bacillati</taxon>
        <taxon>Chloroflexota</taxon>
        <taxon>Ktedonobacteria</taxon>
        <taxon>Ktedonobacterales</taxon>
        <taxon>Dictyobacteraceae</taxon>
        <taxon>Dictyobacter</taxon>
    </lineage>
</organism>
<reference evidence="1 2" key="1">
    <citation type="submission" date="2023-02" db="EMBL/GenBank/DDBJ databases">
        <title>Dictyobacter halimunensis sp. nov., a new member of the class Ktedonobacteria from forest soil in a geothermal area.</title>
        <authorList>
            <person name="Rachmania M.K."/>
            <person name="Ningsih F."/>
            <person name="Sakai Y."/>
            <person name="Yabe S."/>
            <person name="Yokota A."/>
            <person name="Sjamsuridzal W."/>
        </authorList>
    </citation>
    <scope>NUCLEOTIDE SEQUENCE [LARGE SCALE GENOMIC DNA]</scope>
    <source>
        <strain evidence="1 2">S3.2.2.5</strain>
    </source>
</reference>
<dbReference type="Proteomes" id="UP001344906">
    <property type="component" value="Unassembled WGS sequence"/>
</dbReference>
<accession>A0ABQ6FR75</accession>
<evidence type="ECO:0000313" key="2">
    <source>
        <dbReference type="Proteomes" id="UP001344906"/>
    </source>
</evidence>
<dbReference type="EMBL" id="BSRI01000002">
    <property type="protein sequence ID" value="GLV56759.1"/>
    <property type="molecule type" value="Genomic_DNA"/>
</dbReference>
<sequence length="44" mass="4860">MVVREVRGVQEAQAVVREAQVVVREAQVVVREAQVPVVHLSPVI</sequence>
<keyword evidence="2" id="KW-1185">Reference proteome</keyword>
<comment type="caution">
    <text evidence="1">The sequence shown here is derived from an EMBL/GenBank/DDBJ whole genome shotgun (WGS) entry which is preliminary data.</text>
</comment>